<reference evidence="1" key="1">
    <citation type="submission" date="2017-08" db="EMBL/GenBank/DDBJ databases">
        <authorList>
            <person name="Imhoff J.F."/>
            <person name="Rahn T."/>
            <person name="Kuenzel S."/>
            <person name="Neulinger S.C."/>
        </authorList>
    </citation>
    <scope>NUCLEOTIDE SEQUENCE</scope>
    <source>
        <strain evidence="1">DSM 11080</strain>
    </source>
</reference>
<reference evidence="1" key="2">
    <citation type="journal article" date="2020" name="Microorganisms">
        <title>Osmotic Adaptation and Compatible Solute Biosynthesis of Phototrophic Bacteria as Revealed from Genome Analyses.</title>
        <authorList>
            <person name="Imhoff J.F."/>
            <person name="Rahn T."/>
            <person name="Kunzel S."/>
            <person name="Keller A."/>
            <person name="Neulinger S.C."/>
        </authorList>
    </citation>
    <scope>NUCLEOTIDE SEQUENCE</scope>
    <source>
        <strain evidence="1">DSM 11080</strain>
    </source>
</reference>
<evidence type="ECO:0000313" key="2">
    <source>
        <dbReference type="Proteomes" id="UP001296776"/>
    </source>
</evidence>
<accession>A0AAJ0XBZ2</accession>
<organism evidence="1 2">
    <name type="scientific">Halochromatium glycolicum</name>
    <dbReference type="NCBI Taxonomy" id="85075"/>
    <lineage>
        <taxon>Bacteria</taxon>
        <taxon>Pseudomonadati</taxon>
        <taxon>Pseudomonadota</taxon>
        <taxon>Gammaproteobacteria</taxon>
        <taxon>Chromatiales</taxon>
        <taxon>Chromatiaceae</taxon>
        <taxon>Halochromatium</taxon>
    </lineage>
</organism>
<dbReference type="AlphaFoldDB" id="A0AAJ0XBZ2"/>
<dbReference type="Proteomes" id="UP001296776">
    <property type="component" value="Unassembled WGS sequence"/>
</dbReference>
<gene>
    <name evidence="1" type="ORF">CKO40_20560</name>
</gene>
<sequence>MRINFPAFLDRLHVPEVAGFDPGDRGADLRRREGVEVDEPVRERAGSFCGVVLDNFDHM</sequence>
<comment type="caution">
    <text evidence="1">The sequence shown here is derived from an EMBL/GenBank/DDBJ whole genome shotgun (WGS) entry which is preliminary data.</text>
</comment>
<keyword evidence="2" id="KW-1185">Reference proteome</keyword>
<evidence type="ECO:0000313" key="1">
    <source>
        <dbReference type="EMBL" id="MBK1706863.1"/>
    </source>
</evidence>
<dbReference type="EMBL" id="NRSJ01000054">
    <property type="protein sequence ID" value="MBK1706863.1"/>
    <property type="molecule type" value="Genomic_DNA"/>
</dbReference>
<protein>
    <submittedName>
        <fullName evidence="1">Uncharacterized protein</fullName>
    </submittedName>
</protein>
<proteinExistence type="predicted"/>
<name>A0AAJ0XBZ2_9GAMM</name>